<feature type="region of interest" description="Disordered" evidence="1">
    <location>
        <begin position="22"/>
        <end position="115"/>
    </location>
</feature>
<feature type="region of interest" description="Disordered" evidence="1">
    <location>
        <begin position="137"/>
        <end position="193"/>
    </location>
</feature>
<name>A0A2G5VLK7_9PELO</name>
<dbReference type="Proteomes" id="UP000230233">
    <property type="component" value="Chromosome I"/>
</dbReference>
<evidence type="ECO:0000313" key="2">
    <source>
        <dbReference type="EMBL" id="PIC52663.1"/>
    </source>
</evidence>
<reference evidence="3" key="1">
    <citation type="submission" date="2017-10" db="EMBL/GenBank/DDBJ databases">
        <title>Rapid genome shrinkage in a self-fertile nematode reveals novel sperm competition proteins.</title>
        <authorList>
            <person name="Yin D."/>
            <person name="Schwarz E.M."/>
            <person name="Thomas C.G."/>
            <person name="Felde R.L."/>
            <person name="Korf I.F."/>
            <person name="Cutter A.D."/>
            <person name="Schartner C.M."/>
            <person name="Ralston E.J."/>
            <person name="Meyer B.J."/>
            <person name="Haag E.S."/>
        </authorList>
    </citation>
    <scope>NUCLEOTIDE SEQUENCE [LARGE SCALE GENOMIC DNA]</scope>
    <source>
        <strain evidence="3">JU1422</strain>
    </source>
</reference>
<feature type="compositionally biased region" description="Low complexity" evidence="1">
    <location>
        <begin position="23"/>
        <end position="32"/>
    </location>
</feature>
<dbReference type="AlphaFoldDB" id="A0A2G5VLK7"/>
<dbReference type="EMBL" id="PDUG01000001">
    <property type="protein sequence ID" value="PIC52663.1"/>
    <property type="molecule type" value="Genomic_DNA"/>
</dbReference>
<gene>
    <name evidence="2" type="primary">Cnig_chr_I.g2674</name>
    <name evidence="2" type="ORF">B9Z55_002674</name>
</gene>
<evidence type="ECO:0000313" key="3">
    <source>
        <dbReference type="Proteomes" id="UP000230233"/>
    </source>
</evidence>
<feature type="compositionally biased region" description="Basic and acidic residues" evidence="1">
    <location>
        <begin position="70"/>
        <end position="81"/>
    </location>
</feature>
<organism evidence="2 3">
    <name type="scientific">Caenorhabditis nigoni</name>
    <dbReference type="NCBI Taxonomy" id="1611254"/>
    <lineage>
        <taxon>Eukaryota</taxon>
        <taxon>Metazoa</taxon>
        <taxon>Ecdysozoa</taxon>
        <taxon>Nematoda</taxon>
        <taxon>Chromadorea</taxon>
        <taxon>Rhabditida</taxon>
        <taxon>Rhabditina</taxon>
        <taxon>Rhabditomorpha</taxon>
        <taxon>Rhabditoidea</taxon>
        <taxon>Rhabditidae</taxon>
        <taxon>Peloderinae</taxon>
        <taxon>Caenorhabditis</taxon>
    </lineage>
</organism>
<feature type="compositionally biased region" description="Acidic residues" evidence="1">
    <location>
        <begin position="58"/>
        <end position="69"/>
    </location>
</feature>
<proteinExistence type="predicted"/>
<evidence type="ECO:0000256" key="1">
    <source>
        <dbReference type="SAM" id="MobiDB-lite"/>
    </source>
</evidence>
<feature type="compositionally biased region" description="Acidic residues" evidence="1">
    <location>
        <begin position="82"/>
        <end position="95"/>
    </location>
</feature>
<sequence>MYNFFTEFYADEIIMGAYLSVPGTTKTTTDSTSGRKRQHIPPVRPSGPQAKVMKTYEVQEDDEASDEENEVKQELSGLEHEEQLEEEEEEEEVGEDGTTPVYDEEQQNDVAVEGVGKDVVDTQMKIAAFVEEPVAVQPVEPAAESDASSMGNGTSGAEPEAEKVEEKTDEKNNETTEASNEVERNINEPEDVVLENAAIPTEVVPVMTEEVVV</sequence>
<dbReference type="OrthoDB" id="10611353at2759"/>
<comment type="caution">
    <text evidence="2">The sequence shown here is derived from an EMBL/GenBank/DDBJ whole genome shotgun (WGS) entry which is preliminary data.</text>
</comment>
<feature type="compositionally biased region" description="Basic and acidic residues" evidence="1">
    <location>
        <begin position="160"/>
        <end position="174"/>
    </location>
</feature>
<accession>A0A2G5VLK7</accession>
<keyword evidence="3" id="KW-1185">Reference proteome</keyword>
<protein>
    <submittedName>
        <fullName evidence="2">Uncharacterized protein</fullName>
    </submittedName>
</protein>